<dbReference type="EMBL" id="PKMF04000272">
    <property type="protein sequence ID" value="KAK7839919.1"/>
    <property type="molecule type" value="Genomic_DNA"/>
</dbReference>
<name>A0AAW0KL50_QUESU</name>
<evidence type="ECO:0000313" key="8">
    <source>
        <dbReference type="Proteomes" id="UP000237347"/>
    </source>
</evidence>
<dbReference type="PROSITE" id="PS50808">
    <property type="entry name" value="ZF_BED"/>
    <property type="match status" value="1"/>
</dbReference>
<keyword evidence="8" id="KW-1185">Reference proteome</keyword>
<dbReference type="PANTHER" id="PTHR34396:SF27">
    <property type="entry name" value="OS08G0208700 PROTEIN"/>
    <property type="match status" value="1"/>
</dbReference>
<evidence type="ECO:0000313" key="7">
    <source>
        <dbReference type="EMBL" id="KAK7839919.1"/>
    </source>
</evidence>
<dbReference type="GO" id="GO:0005634">
    <property type="term" value="C:nucleus"/>
    <property type="evidence" value="ECO:0007669"/>
    <property type="project" value="TreeGrafter"/>
</dbReference>
<keyword evidence="3" id="KW-0862">Zinc</keyword>
<keyword evidence="1" id="KW-0479">Metal-binding</keyword>
<dbReference type="InterPro" id="IPR003656">
    <property type="entry name" value="Znf_BED"/>
</dbReference>
<evidence type="ECO:0000256" key="1">
    <source>
        <dbReference type="ARBA" id="ARBA00022723"/>
    </source>
</evidence>
<dbReference type="GO" id="GO:1990837">
    <property type="term" value="F:sequence-specific double-stranded DNA binding"/>
    <property type="evidence" value="ECO:0007669"/>
    <property type="project" value="TreeGrafter"/>
</dbReference>
<feature type="compositionally biased region" description="Low complexity" evidence="5">
    <location>
        <begin position="1"/>
        <end position="18"/>
    </location>
</feature>
<dbReference type="AlphaFoldDB" id="A0AAW0KL50"/>
<dbReference type="SUPFAM" id="SSF57667">
    <property type="entry name" value="beta-beta-alpha zinc fingers"/>
    <property type="match status" value="1"/>
</dbReference>
<dbReference type="InterPro" id="IPR036236">
    <property type="entry name" value="Znf_C2H2_sf"/>
</dbReference>
<sequence>MAACASSSTPLTEPSPSSCAEANQQNTQSPIPPPGAAPPQTQIETQQTTINGGKEPSKIWDHFSKIEGRDPLYLKSQCNYCQKSYNCHPKRNGTFAMWSHIKFGCKKYPYMHDKGQTTLSYQSKKKKKKGGRGW</sequence>
<dbReference type="Pfam" id="PF02892">
    <property type="entry name" value="zf-BED"/>
    <property type="match status" value="1"/>
</dbReference>
<evidence type="ECO:0000259" key="6">
    <source>
        <dbReference type="PROSITE" id="PS50808"/>
    </source>
</evidence>
<comment type="caution">
    <text evidence="7">The sequence shown here is derived from an EMBL/GenBank/DDBJ whole genome shotgun (WGS) entry which is preliminary data.</text>
</comment>
<feature type="region of interest" description="Disordered" evidence="5">
    <location>
        <begin position="1"/>
        <end position="43"/>
    </location>
</feature>
<evidence type="ECO:0000256" key="4">
    <source>
        <dbReference type="PROSITE-ProRule" id="PRU00027"/>
    </source>
</evidence>
<evidence type="ECO:0000256" key="2">
    <source>
        <dbReference type="ARBA" id="ARBA00022771"/>
    </source>
</evidence>
<reference evidence="7 8" key="1">
    <citation type="journal article" date="2018" name="Sci. Data">
        <title>The draft genome sequence of cork oak.</title>
        <authorList>
            <person name="Ramos A.M."/>
            <person name="Usie A."/>
            <person name="Barbosa P."/>
            <person name="Barros P.M."/>
            <person name="Capote T."/>
            <person name="Chaves I."/>
            <person name="Simoes F."/>
            <person name="Abreu I."/>
            <person name="Carrasquinho I."/>
            <person name="Faro C."/>
            <person name="Guimaraes J.B."/>
            <person name="Mendonca D."/>
            <person name="Nobrega F."/>
            <person name="Rodrigues L."/>
            <person name="Saibo N.J.M."/>
            <person name="Varela M.C."/>
            <person name="Egas C."/>
            <person name="Matos J."/>
            <person name="Miguel C.M."/>
            <person name="Oliveira M.M."/>
            <person name="Ricardo C.P."/>
            <person name="Goncalves S."/>
        </authorList>
    </citation>
    <scope>NUCLEOTIDE SEQUENCE [LARGE SCALE GENOMIC DNA]</scope>
    <source>
        <strain evidence="8">cv. HL8</strain>
    </source>
</reference>
<feature type="domain" description="BED-type" evidence="6">
    <location>
        <begin position="54"/>
        <end position="112"/>
    </location>
</feature>
<evidence type="ECO:0000256" key="5">
    <source>
        <dbReference type="SAM" id="MobiDB-lite"/>
    </source>
</evidence>
<evidence type="ECO:0000256" key="3">
    <source>
        <dbReference type="ARBA" id="ARBA00022833"/>
    </source>
</evidence>
<dbReference type="SMART" id="SM00614">
    <property type="entry name" value="ZnF_BED"/>
    <property type="match status" value="1"/>
</dbReference>
<proteinExistence type="predicted"/>
<dbReference type="InterPro" id="IPR053031">
    <property type="entry name" value="Cuticle_assoc_protein"/>
</dbReference>
<feature type="compositionally biased region" description="Polar residues" evidence="5">
    <location>
        <begin position="20"/>
        <end position="29"/>
    </location>
</feature>
<dbReference type="GO" id="GO:0008270">
    <property type="term" value="F:zinc ion binding"/>
    <property type="evidence" value="ECO:0007669"/>
    <property type="project" value="UniProtKB-KW"/>
</dbReference>
<dbReference type="PANTHER" id="PTHR34396">
    <property type="entry name" value="OS03G0264950 PROTEIN-RELATED"/>
    <property type="match status" value="1"/>
</dbReference>
<accession>A0AAW0KL50</accession>
<protein>
    <recommendedName>
        <fullName evidence="6">BED-type domain-containing protein</fullName>
    </recommendedName>
</protein>
<dbReference type="GO" id="GO:0006357">
    <property type="term" value="P:regulation of transcription by RNA polymerase II"/>
    <property type="evidence" value="ECO:0007669"/>
    <property type="project" value="TreeGrafter"/>
</dbReference>
<gene>
    <name evidence="7" type="ORF">CFP56_017375</name>
</gene>
<organism evidence="7 8">
    <name type="scientific">Quercus suber</name>
    <name type="common">Cork oak</name>
    <dbReference type="NCBI Taxonomy" id="58331"/>
    <lineage>
        <taxon>Eukaryota</taxon>
        <taxon>Viridiplantae</taxon>
        <taxon>Streptophyta</taxon>
        <taxon>Embryophyta</taxon>
        <taxon>Tracheophyta</taxon>
        <taxon>Spermatophyta</taxon>
        <taxon>Magnoliopsida</taxon>
        <taxon>eudicotyledons</taxon>
        <taxon>Gunneridae</taxon>
        <taxon>Pentapetalae</taxon>
        <taxon>rosids</taxon>
        <taxon>fabids</taxon>
        <taxon>Fagales</taxon>
        <taxon>Fagaceae</taxon>
        <taxon>Quercus</taxon>
    </lineage>
</organism>
<keyword evidence="2 4" id="KW-0863">Zinc-finger</keyword>
<dbReference type="Proteomes" id="UP000237347">
    <property type="component" value="Unassembled WGS sequence"/>
</dbReference>